<proteinExistence type="predicted"/>
<keyword evidence="2" id="KW-1185">Reference proteome</keyword>
<dbReference type="RefSeq" id="WP_144266287.1">
    <property type="nucleotide sequence ID" value="NZ_FZOQ01000005.1"/>
</dbReference>
<evidence type="ECO:0000313" key="2">
    <source>
        <dbReference type="Proteomes" id="UP000198432"/>
    </source>
</evidence>
<gene>
    <name evidence="1" type="ORF">SAMN06296052_105124</name>
</gene>
<protein>
    <submittedName>
        <fullName evidence="1">Uncharacterized protein</fullName>
    </submittedName>
</protein>
<dbReference type="EMBL" id="FZOQ01000005">
    <property type="protein sequence ID" value="SNS35868.1"/>
    <property type="molecule type" value="Genomic_DNA"/>
</dbReference>
<dbReference type="Proteomes" id="UP000198432">
    <property type="component" value="Unassembled WGS sequence"/>
</dbReference>
<reference evidence="2" key="1">
    <citation type="submission" date="2017-06" db="EMBL/GenBank/DDBJ databases">
        <authorList>
            <person name="Varghese N."/>
            <person name="Submissions S."/>
        </authorList>
    </citation>
    <scope>NUCLEOTIDE SEQUENCE [LARGE SCALE GENOMIC DNA]</scope>
    <source>
        <strain evidence="2">NKM1</strain>
    </source>
</reference>
<organism evidence="1 2">
    <name type="scientific">Pontibacter ummariensis</name>
    <dbReference type="NCBI Taxonomy" id="1610492"/>
    <lineage>
        <taxon>Bacteria</taxon>
        <taxon>Pseudomonadati</taxon>
        <taxon>Bacteroidota</taxon>
        <taxon>Cytophagia</taxon>
        <taxon>Cytophagales</taxon>
        <taxon>Hymenobacteraceae</taxon>
        <taxon>Pontibacter</taxon>
    </lineage>
</organism>
<sequence length="106" mass="12272">MWRRRISNWANAHQKVMIAGMFCLMACGIIWLVATRSKAQASFDDTARLLYSGMNKRQQTRSVPADMLEMWQLYSKVQTINPDSLTVQDSAFLHDIDKQLNNIIHE</sequence>
<dbReference type="AlphaFoldDB" id="A0A239DV67"/>
<accession>A0A239DV67</accession>
<name>A0A239DV67_9BACT</name>
<evidence type="ECO:0000313" key="1">
    <source>
        <dbReference type="EMBL" id="SNS35868.1"/>
    </source>
</evidence>
<dbReference type="OrthoDB" id="853361at2"/>